<reference evidence="2" key="1">
    <citation type="journal article" date="2022" name="Mol. Ecol. Resour.">
        <title>The genomes of chicory, endive, great burdock and yacon provide insights into Asteraceae palaeo-polyploidization history and plant inulin production.</title>
        <authorList>
            <person name="Fan W."/>
            <person name="Wang S."/>
            <person name="Wang H."/>
            <person name="Wang A."/>
            <person name="Jiang F."/>
            <person name="Liu H."/>
            <person name="Zhao H."/>
            <person name="Xu D."/>
            <person name="Zhang Y."/>
        </authorList>
    </citation>
    <scope>NUCLEOTIDE SEQUENCE [LARGE SCALE GENOMIC DNA]</scope>
    <source>
        <strain evidence="2">cv. Niubang</strain>
    </source>
</reference>
<dbReference type="EMBL" id="CM042051">
    <property type="protein sequence ID" value="KAI3727959.1"/>
    <property type="molecule type" value="Genomic_DNA"/>
</dbReference>
<comment type="caution">
    <text evidence="1">The sequence shown here is derived from an EMBL/GenBank/DDBJ whole genome shotgun (WGS) entry which is preliminary data.</text>
</comment>
<name>A0ACB9C187_ARCLA</name>
<proteinExistence type="predicted"/>
<protein>
    <submittedName>
        <fullName evidence="1">Uncharacterized protein</fullName>
    </submittedName>
</protein>
<dbReference type="Proteomes" id="UP001055879">
    <property type="component" value="Linkage Group LG05"/>
</dbReference>
<reference evidence="1 2" key="2">
    <citation type="journal article" date="2022" name="Mol. Ecol. Resour.">
        <title>The genomes of chicory, endive, great burdock and yacon provide insights into Asteraceae paleo-polyploidization history and plant inulin production.</title>
        <authorList>
            <person name="Fan W."/>
            <person name="Wang S."/>
            <person name="Wang H."/>
            <person name="Wang A."/>
            <person name="Jiang F."/>
            <person name="Liu H."/>
            <person name="Zhao H."/>
            <person name="Xu D."/>
            <person name="Zhang Y."/>
        </authorList>
    </citation>
    <scope>NUCLEOTIDE SEQUENCE [LARGE SCALE GENOMIC DNA]</scope>
    <source>
        <strain evidence="2">cv. Niubang</strain>
    </source>
</reference>
<gene>
    <name evidence="1" type="ORF">L6452_16583</name>
</gene>
<keyword evidence="2" id="KW-1185">Reference proteome</keyword>
<evidence type="ECO:0000313" key="1">
    <source>
        <dbReference type="EMBL" id="KAI3727959.1"/>
    </source>
</evidence>
<organism evidence="1 2">
    <name type="scientific">Arctium lappa</name>
    <name type="common">Greater burdock</name>
    <name type="synonym">Lappa major</name>
    <dbReference type="NCBI Taxonomy" id="4217"/>
    <lineage>
        <taxon>Eukaryota</taxon>
        <taxon>Viridiplantae</taxon>
        <taxon>Streptophyta</taxon>
        <taxon>Embryophyta</taxon>
        <taxon>Tracheophyta</taxon>
        <taxon>Spermatophyta</taxon>
        <taxon>Magnoliopsida</taxon>
        <taxon>eudicotyledons</taxon>
        <taxon>Gunneridae</taxon>
        <taxon>Pentapetalae</taxon>
        <taxon>asterids</taxon>
        <taxon>campanulids</taxon>
        <taxon>Asterales</taxon>
        <taxon>Asteraceae</taxon>
        <taxon>Carduoideae</taxon>
        <taxon>Cardueae</taxon>
        <taxon>Arctiinae</taxon>
        <taxon>Arctium</taxon>
    </lineage>
</organism>
<evidence type="ECO:0000313" key="2">
    <source>
        <dbReference type="Proteomes" id="UP001055879"/>
    </source>
</evidence>
<accession>A0ACB9C187</accession>
<sequence length="105" mass="12484">MVQITRRVAITRENLPPRFSTPTTYKYVKAYLCIVTCTLPVKSCTFCSYIYPRFEKIQSQTRQRKPLRIPHIFKTPFLFLSLHIDVSGVRFCLSPFLRRVFRHRG</sequence>